<sequence length="948" mass="106560">MPNQNNMMGGPHPSARAQLRNNLLHSDIGDIDVTQERPINMNESSSQDDLQVNDYSQQQQYPQQQHQQMAHQQAYNSQQQQRNQQYYTSPNQQYPQQQNQQYSQQQSQQYTQQSQQYSQQQGFLSPQQQQRFTSPQQQMNLSPQQQKPYQRMQNYRNNQNAHNNAKHQQQHQEKKAYSLNQKSISNFFKGKSHQMGFNMGKRAQRGNADHRSNRIGGGGDDDEDGGDTLLDEPDTSIMTFDDITTITYKKGDKLGMGDTTAPIIPTLVTKEGKNMNNTEYRKYMTNQKKTAYTAMAKQNKMMQSPNNNMQGINSNPRAMSLQTNQNPYLQQQQQQQQQRPNLPYQNMNNNVGGSATNGRANSLATGPPSSFNYIPGQQGTQPFSMDRGPNGPFQKQQALPIQQQGGFSQNNEQPRAMSLANNSNQNLQRFEVQKFNNNLNETQFRGPVQGYTNQNYPQNQQQQQQQQGPQDEYRTMSLQTNPLSRAQVTNGPNGYNYHNSSSSATPTPVGSEISYIGSGTSATTIHSQEQVVAPLSNSNQEEGTRILQDSQPKAKLNVLKLSDPQKKELHEKEISTEPFTQVSSGIENIIQTNRMASRPQSDDLGLRPTSLLESGLKSLNLNGSSTIGENRESTQTYTSAFSDSPNKVRSKLPAHTGLYELENGSDAHEFVTAQDLRSSVNSATVAKPAASTPSLEKIVSAGTVTDTVNSTLREMPSNVSSSNNNRVSSMSTSTGVKLNLDHEADDVDDTFDYRQQSNHGVTPSAITERDNKAHQPSELNKAPTSNIDDFLFDNTLNESYTDSVDRKIESIKITGEQLSILTQNKSLMREMTLLSSELGESIKRETMLSEKLNKIDSLNPFSETREDTSVSLSDFESELRKKSSKILELIQSLNDERLKRFIAEEQILLSEVNARPSTIELISEITELKNKLREKDSEIETLKQHIDA</sequence>
<dbReference type="AlphaFoldDB" id="A0A1X7R1Q9"/>
<feature type="region of interest" description="Disordered" evidence="1">
    <location>
        <begin position="756"/>
        <end position="786"/>
    </location>
</feature>
<feature type="compositionally biased region" description="Polar residues" evidence="1">
    <location>
        <begin position="347"/>
        <end position="383"/>
    </location>
</feature>
<feature type="compositionally biased region" description="Polar residues" evidence="1">
    <location>
        <begin position="43"/>
        <end position="56"/>
    </location>
</feature>
<feature type="compositionally biased region" description="Polar residues" evidence="1">
    <location>
        <begin position="756"/>
        <end position="765"/>
    </location>
</feature>
<feature type="compositionally biased region" description="Low complexity" evidence="1">
    <location>
        <begin position="326"/>
        <end position="346"/>
    </location>
</feature>
<keyword evidence="3" id="KW-1185">Reference proteome</keyword>
<proteinExistence type="predicted"/>
<feature type="region of interest" description="Disordered" evidence="1">
    <location>
        <begin position="201"/>
        <end position="234"/>
    </location>
</feature>
<evidence type="ECO:0000256" key="1">
    <source>
        <dbReference type="SAM" id="MobiDB-lite"/>
    </source>
</evidence>
<evidence type="ECO:0000313" key="3">
    <source>
        <dbReference type="Proteomes" id="UP000196158"/>
    </source>
</evidence>
<organism evidence="2 3">
    <name type="scientific">Maudiozyma saulgeensis</name>
    <dbReference type="NCBI Taxonomy" id="1789683"/>
    <lineage>
        <taxon>Eukaryota</taxon>
        <taxon>Fungi</taxon>
        <taxon>Dikarya</taxon>
        <taxon>Ascomycota</taxon>
        <taxon>Saccharomycotina</taxon>
        <taxon>Saccharomycetes</taxon>
        <taxon>Saccharomycetales</taxon>
        <taxon>Saccharomycetaceae</taxon>
        <taxon>Maudiozyma</taxon>
    </lineage>
</organism>
<dbReference type="EMBL" id="FXLY01000003">
    <property type="protein sequence ID" value="SMN19176.1"/>
    <property type="molecule type" value="Genomic_DNA"/>
</dbReference>
<name>A0A1X7R1Q9_9SACH</name>
<gene>
    <name evidence="2" type="ORF">KASA_0P03443G</name>
</gene>
<dbReference type="Proteomes" id="UP000196158">
    <property type="component" value="Unassembled WGS sequence"/>
</dbReference>
<reference evidence="2 3" key="1">
    <citation type="submission" date="2017-04" db="EMBL/GenBank/DDBJ databases">
        <authorList>
            <person name="Afonso C.L."/>
            <person name="Miller P.J."/>
            <person name="Scott M.A."/>
            <person name="Spackman E."/>
            <person name="Goraichik I."/>
            <person name="Dimitrov K.M."/>
            <person name="Suarez D.L."/>
            <person name="Swayne D.E."/>
        </authorList>
    </citation>
    <scope>NUCLEOTIDE SEQUENCE [LARGE SCALE GENOMIC DNA]</scope>
</reference>
<feature type="compositionally biased region" description="Low complexity" evidence="1">
    <location>
        <begin position="57"/>
        <end position="149"/>
    </location>
</feature>
<feature type="compositionally biased region" description="Polar residues" evidence="1">
    <location>
        <begin position="476"/>
        <end position="508"/>
    </location>
</feature>
<accession>A0A1X7R1Q9</accession>
<feature type="compositionally biased region" description="Acidic residues" evidence="1">
    <location>
        <begin position="219"/>
        <end position="234"/>
    </location>
</feature>
<feature type="compositionally biased region" description="Low complexity" evidence="1">
    <location>
        <begin position="449"/>
        <end position="470"/>
    </location>
</feature>
<evidence type="ECO:0000313" key="2">
    <source>
        <dbReference type="EMBL" id="SMN19176.1"/>
    </source>
</evidence>
<protein>
    <submittedName>
        <fullName evidence="2">Uncharacterized protein</fullName>
    </submittedName>
</protein>
<dbReference type="OrthoDB" id="3993678at2759"/>
<feature type="region of interest" description="Disordered" evidence="1">
    <location>
        <begin position="442"/>
        <end position="511"/>
    </location>
</feature>
<feature type="region of interest" description="Disordered" evidence="1">
    <location>
        <begin position="326"/>
        <end position="395"/>
    </location>
</feature>
<feature type="region of interest" description="Disordered" evidence="1">
    <location>
        <begin position="43"/>
        <end position="149"/>
    </location>
</feature>